<evidence type="ECO:0000256" key="4">
    <source>
        <dbReference type="ARBA" id="ARBA00022679"/>
    </source>
</evidence>
<organism evidence="10 11">
    <name type="scientific">Candidatus Woesebacteria bacterium RIFCSPLOWO2_01_FULL_39_10b</name>
    <dbReference type="NCBI Taxonomy" id="1802517"/>
    <lineage>
        <taxon>Bacteria</taxon>
        <taxon>Candidatus Woeseibacteriota</taxon>
    </lineage>
</organism>
<reference evidence="10 11" key="1">
    <citation type="journal article" date="2016" name="Nat. Commun.">
        <title>Thousands of microbial genomes shed light on interconnected biogeochemical processes in an aquifer system.</title>
        <authorList>
            <person name="Anantharaman K."/>
            <person name="Brown C.T."/>
            <person name="Hug L.A."/>
            <person name="Sharon I."/>
            <person name="Castelle C.J."/>
            <person name="Probst A.J."/>
            <person name="Thomas B.C."/>
            <person name="Singh A."/>
            <person name="Wilkins M.J."/>
            <person name="Karaoz U."/>
            <person name="Brodie E.L."/>
            <person name="Williams K.H."/>
            <person name="Hubbard S.S."/>
            <person name="Banfield J.F."/>
        </authorList>
    </citation>
    <scope>NUCLEOTIDE SEQUENCE [LARGE SCALE GENOMIC DNA]</scope>
</reference>
<accession>A0A1F8BAE3</accession>
<name>A0A1F8BAE3_9BACT</name>
<comment type="caution">
    <text evidence="10">The sequence shown here is derived from an EMBL/GenBank/DDBJ whole genome shotgun (WGS) entry which is preliminary data.</text>
</comment>
<feature type="transmembrane region" description="Helical" evidence="8">
    <location>
        <begin position="316"/>
        <end position="336"/>
    </location>
</feature>
<keyword evidence="2" id="KW-1003">Cell membrane</keyword>
<dbReference type="GO" id="GO:0005886">
    <property type="term" value="C:plasma membrane"/>
    <property type="evidence" value="ECO:0007669"/>
    <property type="project" value="UniProtKB-SubCell"/>
</dbReference>
<dbReference type="GO" id="GO:0016763">
    <property type="term" value="F:pentosyltransferase activity"/>
    <property type="evidence" value="ECO:0007669"/>
    <property type="project" value="TreeGrafter"/>
</dbReference>
<dbReference type="Proteomes" id="UP000176404">
    <property type="component" value="Unassembled WGS sequence"/>
</dbReference>
<comment type="subcellular location">
    <subcellularLocation>
        <location evidence="1">Cell membrane</location>
        <topology evidence="1">Multi-pass membrane protein</topology>
    </subcellularLocation>
</comment>
<evidence type="ECO:0000256" key="8">
    <source>
        <dbReference type="SAM" id="Phobius"/>
    </source>
</evidence>
<keyword evidence="6 8" id="KW-1133">Transmembrane helix</keyword>
<evidence type="ECO:0000256" key="1">
    <source>
        <dbReference type="ARBA" id="ARBA00004651"/>
    </source>
</evidence>
<dbReference type="Pfam" id="PF13231">
    <property type="entry name" value="PMT_2"/>
    <property type="match status" value="1"/>
</dbReference>
<feature type="transmembrane region" description="Helical" evidence="8">
    <location>
        <begin position="356"/>
        <end position="375"/>
    </location>
</feature>
<dbReference type="GO" id="GO:0009103">
    <property type="term" value="P:lipopolysaccharide biosynthetic process"/>
    <property type="evidence" value="ECO:0007669"/>
    <property type="project" value="UniProtKB-ARBA"/>
</dbReference>
<protein>
    <recommendedName>
        <fullName evidence="9">Glycosyltransferase RgtA/B/C/D-like domain-containing protein</fullName>
    </recommendedName>
</protein>
<keyword evidence="7 8" id="KW-0472">Membrane</keyword>
<dbReference type="InterPro" id="IPR038731">
    <property type="entry name" value="RgtA/B/C-like"/>
</dbReference>
<dbReference type="AlphaFoldDB" id="A0A1F8BAE3"/>
<dbReference type="PANTHER" id="PTHR33908">
    <property type="entry name" value="MANNOSYLTRANSFERASE YKCB-RELATED"/>
    <property type="match status" value="1"/>
</dbReference>
<keyword evidence="4" id="KW-0808">Transferase</keyword>
<dbReference type="InterPro" id="IPR050297">
    <property type="entry name" value="LipidA_mod_glycosyltrf_83"/>
</dbReference>
<evidence type="ECO:0000256" key="2">
    <source>
        <dbReference type="ARBA" id="ARBA00022475"/>
    </source>
</evidence>
<feature type="transmembrane region" description="Helical" evidence="8">
    <location>
        <begin position="26"/>
        <end position="42"/>
    </location>
</feature>
<evidence type="ECO:0000313" key="10">
    <source>
        <dbReference type="EMBL" id="OGM60649.1"/>
    </source>
</evidence>
<evidence type="ECO:0000256" key="7">
    <source>
        <dbReference type="ARBA" id="ARBA00023136"/>
    </source>
</evidence>
<feature type="transmembrane region" description="Helical" evidence="8">
    <location>
        <begin position="172"/>
        <end position="189"/>
    </location>
</feature>
<keyword evidence="3" id="KW-0328">Glycosyltransferase</keyword>
<feature type="domain" description="Glycosyltransferase RgtA/B/C/D-like" evidence="9">
    <location>
        <begin position="86"/>
        <end position="255"/>
    </location>
</feature>
<proteinExistence type="predicted"/>
<evidence type="ECO:0000256" key="6">
    <source>
        <dbReference type="ARBA" id="ARBA00022989"/>
    </source>
</evidence>
<evidence type="ECO:0000256" key="5">
    <source>
        <dbReference type="ARBA" id="ARBA00022692"/>
    </source>
</evidence>
<feature type="transmembrane region" description="Helical" evidence="8">
    <location>
        <begin position="141"/>
        <end position="160"/>
    </location>
</feature>
<evidence type="ECO:0000256" key="3">
    <source>
        <dbReference type="ARBA" id="ARBA00022676"/>
    </source>
</evidence>
<gene>
    <name evidence="10" type="ORF">A2892_01215</name>
</gene>
<keyword evidence="5 8" id="KW-0812">Transmembrane</keyword>
<feature type="transmembrane region" description="Helical" evidence="8">
    <location>
        <begin position="387"/>
        <end position="407"/>
    </location>
</feature>
<feature type="transmembrane region" description="Helical" evidence="8">
    <location>
        <begin position="196"/>
        <end position="224"/>
    </location>
</feature>
<sequence>MEKVKIVISHQLSVIRRWIFNNRKEFYLLILILLLGAFLRLYKIADYMTFLGDEGRDAIIVRRLLVDFDPILIGPRTSIGDMYLGPLYYYMMAPALLLAGFNPVGPAIMVALLGAVTIFLVWYVARLWFGDNFNTSKLPKRVPCVGALIAAFLYSISPVVITYSKSSWNPNIMPFFALLSILGIWKVWFRQEFKWLIVVGVSMAFVLQSHYLGLLLLPTLGIFWTLTLFEIRNTKSETGKLIKYSFLAVVFFAFLMSPLVIFDARHYWRNFNSMKLFFTERQSTISLKAWRGFPNTWPIFKDSFVTRIVSGKHLIIGKYTALVLLLTAICFIGIKLKKIFSILANLNIKNIKNEEARFISGFIILVFWIFIGILGMSVYKQHIYDHYFGFLFPAPFLLIAGLSQIVYTKFADGAKILLTAGIILLSVANIINTPIRYEPNYQMQRAINVSDLIREKAMGKMFNLAVIAERNYEDGYQYFLEKEEAKVVDIDPLRAEETIANQLFVICELLQEQCDPTRNPKAEVANFGWSRIEGEWRVVEVTIYKLVHTEI</sequence>
<feature type="transmembrane region" description="Helical" evidence="8">
    <location>
        <begin position="107"/>
        <end position="129"/>
    </location>
</feature>
<evidence type="ECO:0000313" key="11">
    <source>
        <dbReference type="Proteomes" id="UP000176404"/>
    </source>
</evidence>
<dbReference type="EMBL" id="MGHD01000003">
    <property type="protein sequence ID" value="OGM60649.1"/>
    <property type="molecule type" value="Genomic_DNA"/>
</dbReference>
<feature type="transmembrane region" description="Helical" evidence="8">
    <location>
        <begin position="244"/>
        <end position="264"/>
    </location>
</feature>
<dbReference type="STRING" id="1802517.A2892_01215"/>
<feature type="transmembrane region" description="Helical" evidence="8">
    <location>
        <begin position="413"/>
        <end position="435"/>
    </location>
</feature>
<dbReference type="PANTHER" id="PTHR33908:SF11">
    <property type="entry name" value="MEMBRANE PROTEIN"/>
    <property type="match status" value="1"/>
</dbReference>
<evidence type="ECO:0000259" key="9">
    <source>
        <dbReference type="Pfam" id="PF13231"/>
    </source>
</evidence>